<dbReference type="PANTHER" id="PTHR34200">
    <property type="entry name" value="DENTIN SIALOPHOSPHOPROTEIN-LIKE ISOFORM X1"/>
    <property type="match status" value="1"/>
</dbReference>
<protein>
    <submittedName>
        <fullName evidence="6 7">Uncharacterized protein LOC111278879</fullName>
    </submittedName>
</protein>
<feature type="compositionally biased region" description="Basic and acidic residues" evidence="1">
    <location>
        <begin position="150"/>
        <end position="168"/>
    </location>
</feature>
<feature type="region of interest" description="Disordered" evidence="1">
    <location>
        <begin position="440"/>
        <end position="489"/>
    </location>
</feature>
<dbReference type="KEGG" id="dzi:111278879"/>
<dbReference type="Proteomes" id="UP000515121">
    <property type="component" value="Unplaced"/>
</dbReference>
<feature type="compositionally biased region" description="Basic and acidic residues" evidence="1">
    <location>
        <begin position="192"/>
        <end position="254"/>
    </location>
</feature>
<evidence type="ECO:0000313" key="7">
    <source>
        <dbReference type="RefSeq" id="XP_022721338.1"/>
    </source>
</evidence>
<dbReference type="RefSeq" id="XP_022721338.1">
    <property type="nucleotide sequence ID" value="XM_022865603.1"/>
</dbReference>
<feature type="compositionally biased region" description="Basic and acidic residues" evidence="1">
    <location>
        <begin position="175"/>
        <end position="185"/>
    </location>
</feature>
<feature type="compositionally biased region" description="Low complexity" evidence="1">
    <location>
        <begin position="444"/>
        <end position="453"/>
    </location>
</feature>
<keyword evidence="2" id="KW-1133">Transmembrane helix</keyword>
<dbReference type="PANTHER" id="PTHR34200:SF8">
    <property type="entry name" value="TRANSMEMBRANE PROTEIN"/>
    <property type="match status" value="1"/>
</dbReference>
<reference evidence="6 7" key="1">
    <citation type="submission" date="2025-04" db="UniProtKB">
        <authorList>
            <consortium name="RefSeq"/>
        </authorList>
    </citation>
    <scope>IDENTIFICATION</scope>
    <source>
        <tissue evidence="6 7">Fruit stalk</tissue>
    </source>
</reference>
<sequence length="489" mass="53083">METNFVLLMGLILLLVAVDCSSSDPKGNVNEKTGLDQNVDSTVDLVKEKGDSESVSDSIGVKKVRDNGGDQINGSGGIGSDTSNSNLNKQSGSNKGQNLQNEGKKSGAEAKPKMDGEKEGNNVYEGQEKSNGEAKGNTDSGRVGDNVQKSQEEPNVEAKGKTDGKKVGDNVQKGQEAKGKTDGEKVGNNVQKDQEEPNVEAKRKTNDGREGDNVQKGLEEESNTETKGKTDGEKQENVDDGVDPKEVNKEKDNIEDSVPPPPPPPPSPTRKDGFREECDSSNMCMDKNKRFAACLRVPGNESPDLSLLIQNKGKGPLTIKISAPAFVRLEETDILLQEKQDRKVKVSIQNSGTETLIVLKDGSGECSLDFKDLNVHNSAKSYVNFLSQTPTTAFIFIVAVLILASGWICVSFRRRLLTRSRLKYRRLDMELPVSGGAKIEPDVNDGWDNSWGDNWDDEEAPMTPSMPVTPSLSAKGLASRRLSKEGWKD</sequence>
<feature type="signal peptide" evidence="3">
    <location>
        <begin position="1"/>
        <end position="23"/>
    </location>
</feature>
<feature type="compositionally biased region" description="Pro residues" evidence="1">
    <location>
        <begin position="258"/>
        <end position="268"/>
    </location>
</feature>
<feature type="compositionally biased region" description="Basic and acidic residues" evidence="1">
    <location>
        <begin position="102"/>
        <end position="132"/>
    </location>
</feature>
<feature type="chain" id="PRO_5044649011" evidence="3">
    <location>
        <begin position="24"/>
        <end position="489"/>
    </location>
</feature>
<proteinExistence type="predicted"/>
<dbReference type="GeneID" id="111278879"/>
<feature type="compositionally biased region" description="Polar residues" evidence="1">
    <location>
        <begin position="81"/>
        <end position="101"/>
    </location>
</feature>
<evidence type="ECO:0000256" key="2">
    <source>
        <dbReference type="SAM" id="Phobius"/>
    </source>
</evidence>
<keyword evidence="2" id="KW-0812">Transmembrane</keyword>
<organism evidence="5 7">
    <name type="scientific">Durio zibethinus</name>
    <name type="common">Durian</name>
    <dbReference type="NCBI Taxonomy" id="66656"/>
    <lineage>
        <taxon>Eukaryota</taxon>
        <taxon>Viridiplantae</taxon>
        <taxon>Streptophyta</taxon>
        <taxon>Embryophyta</taxon>
        <taxon>Tracheophyta</taxon>
        <taxon>Spermatophyta</taxon>
        <taxon>Magnoliopsida</taxon>
        <taxon>eudicotyledons</taxon>
        <taxon>Gunneridae</taxon>
        <taxon>Pentapetalae</taxon>
        <taxon>rosids</taxon>
        <taxon>malvids</taxon>
        <taxon>Malvales</taxon>
        <taxon>Malvaceae</taxon>
        <taxon>Helicteroideae</taxon>
        <taxon>Durio</taxon>
    </lineage>
</organism>
<feature type="region of interest" description="Disordered" evidence="1">
    <location>
        <begin position="47"/>
        <end position="281"/>
    </location>
</feature>
<dbReference type="OrthoDB" id="1936430at2759"/>
<evidence type="ECO:0000256" key="1">
    <source>
        <dbReference type="SAM" id="MobiDB-lite"/>
    </source>
</evidence>
<keyword evidence="3" id="KW-0732">Signal</keyword>
<evidence type="ECO:0000259" key="4">
    <source>
        <dbReference type="Pfam" id="PF24053"/>
    </source>
</evidence>
<evidence type="ECO:0000313" key="6">
    <source>
        <dbReference type="RefSeq" id="XP_022721329.1"/>
    </source>
</evidence>
<dbReference type="Pfam" id="PF24053">
    <property type="entry name" value="DUF7356"/>
    <property type="match status" value="1"/>
</dbReference>
<keyword evidence="5" id="KW-1185">Reference proteome</keyword>
<dbReference type="InterPro" id="IPR055780">
    <property type="entry name" value="DUF7356"/>
</dbReference>
<dbReference type="RefSeq" id="XP_022721329.1">
    <property type="nucleotide sequence ID" value="XM_022865594.1"/>
</dbReference>
<evidence type="ECO:0000313" key="5">
    <source>
        <dbReference type="Proteomes" id="UP000515121"/>
    </source>
</evidence>
<feature type="domain" description="DUF7356" evidence="4">
    <location>
        <begin position="272"/>
        <end position="372"/>
    </location>
</feature>
<feature type="transmembrane region" description="Helical" evidence="2">
    <location>
        <begin position="393"/>
        <end position="412"/>
    </location>
</feature>
<evidence type="ECO:0000256" key="3">
    <source>
        <dbReference type="SAM" id="SignalP"/>
    </source>
</evidence>
<accession>A0A6P5WZH6</accession>
<name>A0A6P5WZH6_DURZI</name>
<dbReference type="AlphaFoldDB" id="A0A6P5WZH6"/>
<feature type="compositionally biased region" description="Basic and acidic residues" evidence="1">
    <location>
        <begin position="269"/>
        <end position="278"/>
    </location>
</feature>
<gene>
    <name evidence="6 7" type="primary">LOC111278879</name>
</gene>
<keyword evidence="2" id="KW-0472">Membrane</keyword>